<dbReference type="RefSeq" id="WP_240985631.1">
    <property type="nucleotide sequence ID" value="NZ_CDGJ01000058.1"/>
</dbReference>
<dbReference type="InterPro" id="IPR000189">
    <property type="entry name" value="Transglyc_AS"/>
</dbReference>
<keyword evidence="2" id="KW-0812">Transmembrane</keyword>
<dbReference type="EMBL" id="CDGJ01000058">
    <property type="protein sequence ID" value="CEJ07555.1"/>
    <property type="molecule type" value="Genomic_DNA"/>
</dbReference>
<dbReference type="InterPro" id="IPR023346">
    <property type="entry name" value="Lysozyme-like_dom_sf"/>
</dbReference>
<dbReference type="AlphaFoldDB" id="A0A8S0XYK3"/>
<dbReference type="GO" id="GO:0008933">
    <property type="term" value="F:peptidoglycan lytic transglycosylase activity"/>
    <property type="evidence" value="ECO:0007669"/>
    <property type="project" value="InterPro"/>
</dbReference>
<protein>
    <submittedName>
        <fullName evidence="5">Soluble lytic murein transglycosylase-like protein</fullName>
    </submittedName>
    <submittedName>
        <fullName evidence="4">Transglycosylase SLT domain protein</fullName>
        <ecNumber evidence="4">3.2.1.-</ecNumber>
    </submittedName>
</protein>
<keyword evidence="2" id="KW-0472">Membrane</keyword>
<dbReference type="EMBL" id="LR746496">
    <property type="protein sequence ID" value="CAA7602227.1"/>
    <property type="molecule type" value="Genomic_DNA"/>
</dbReference>
<evidence type="ECO:0000256" key="2">
    <source>
        <dbReference type="SAM" id="Phobius"/>
    </source>
</evidence>
<dbReference type="Gene3D" id="1.10.530.10">
    <property type="match status" value="1"/>
</dbReference>
<evidence type="ECO:0000259" key="3">
    <source>
        <dbReference type="Pfam" id="PF01464"/>
    </source>
</evidence>
<evidence type="ECO:0000313" key="4">
    <source>
        <dbReference type="EMBL" id="CAA7602227.1"/>
    </source>
</evidence>
<evidence type="ECO:0000313" key="6">
    <source>
        <dbReference type="Proteomes" id="UP001071230"/>
    </source>
</evidence>
<accession>A0A8S0XYK3</accession>
<feature type="transmembrane region" description="Helical" evidence="2">
    <location>
        <begin position="12"/>
        <end position="31"/>
    </location>
</feature>
<dbReference type="EC" id="3.2.1.-" evidence="4"/>
<proteinExistence type="inferred from homology"/>
<dbReference type="PANTHER" id="PTHR37423:SF2">
    <property type="entry name" value="MEMBRANE-BOUND LYTIC MUREIN TRANSGLYCOSYLASE C"/>
    <property type="match status" value="1"/>
</dbReference>
<dbReference type="Proteomes" id="UP001071230">
    <property type="component" value="Unassembled WGS sequence"/>
</dbReference>
<organism evidence="4">
    <name type="scientific">Acididesulfobacillus acetoxydans</name>
    <dbReference type="NCBI Taxonomy" id="1561005"/>
    <lineage>
        <taxon>Bacteria</taxon>
        <taxon>Bacillati</taxon>
        <taxon>Bacillota</taxon>
        <taxon>Clostridia</taxon>
        <taxon>Eubacteriales</taxon>
        <taxon>Peptococcaceae</taxon>
        <taxon>Acididesulfobacillus</taxon>
    </lineage>
</organism>
<dbReference type="PANTHER" id="PTHR37423">
    <property type="entry name" value="SOLUBLE LYTIC MUREIN TRANSGLYCOSYLASE-RELATED"/>
    <property type="match status" value="1"/>
</dbReference>
<evidence type="ECO:0000313" key="5">
    <source>
        <dbReference type="EMBL" id="CEJ07555.1"/>
    </source>
</evidence>
<keyword evidence="2" id="KW-1133">Transmembrane helix</keyword>
<name>A0A8S0XYK3_9FIRM</name>
<dbReference type="InterPro" id="IPR008258">
    <property type="entry name" value="Transglycosylase_SLT_dom_1"/>
</dbReference>
<reference evidence="5" key="1">
    <citation type="submission" date="2014-11" db="EMBL/GenBank/DDBJ databases">
        <authorList>
            <person name="Hornung B.V."/>
        </authorList>
    </citation>
    <scope>NUCLEOTIDE SEQUENCE</scope>
    <source>
        <strain evidence="5">INE</strain>
    </source>
</reference>
<dbReference type="CDD" id="cd16896">
    <property type="entry name" value="LT_Slt70-like"/>
    <property type="match status" value="1"/>
</dbReference>
<keyword evidence="6" id="KW-1185">Reference proteome</keyword>
<dbReference type="PROSITE" id="PS00922">
    <property type="entry name" value="TRANSGLYCOSYLASE"/>
    <property type="match status" value="1"/>
</dbReference>
<reference evidence="4" key="2">
    <citation type="submission" date="2020-01" db="EMBL/GenBank/DDBJ databases">
        <authorList>
            <person name="Hornung B."/>
        </authorList>
    </citation>
    <scope>NUCLEOTIDE SEQUENCE</scope>
    <source>
        <strain evidence="4">PacBioINE</strain>
    </source>
</reference>
<dbReference type="SUPFAM" id="SSF53955">
    <property type="entry name" value="Lysozyme-like"/>
    <property type="match status" value="1"/>
</dbReference>
<gene>
    <name evidence="5" type="ORF">DEACI_2021</name>
    <name evidence="4" type="ORF">DEACI_2900</name>
</gene>
<dbReference type="KEGG" id="aacx:DEACI_2900"/>
<sequence>MAKKRTNSRGNALPRLIVVLVLIAVAGWALWQSPPVERIFYPFPNRALVDEYAHDYGVDPLLVIAVIREESRFLPQSESRKGALGLMQLMPATASSIAHSLGDKGYRERDLLEPEKNIQYGTWYLASLEKEFSGNVVLTMAAYNAGKGHVRQWIRSGQIDPKHVQVGDIPFGETREYVLRVLKSYQKYIMLYKNP</sequence>
<dbReference type="GO" id="GO:0016020">
    <property type="term" value="C:membrane"/>
    <property type="evidence" value="ECO:0007669"/>
    <property type="project" value="InterPro"/>
</dbReference>
<dbReference type="GO" id="GO:0016798">
    <property type="term" value="F:hydrolase activity, acting on glycosyl bonds"/>
    <property type="evidence" value="ECO:0007669"/>
    <property type="project" value="UniProtKB-KW"/>
</dbReference>
<keyword evidence="4" id="KW-0378">Hydrolase</keyword>
<evidence type="ECO:0000256" key="1">
    <source>
        <dbReference type="ARBA" id="ARBA00007734"/>
    </source>
</evidence>
<dbReference type="GO" id="GO:0000270">
    <property type="term" value="P:peptidoglycan metabolic process"/>
    <property type="evidence" value="ECO:0007669"/>
    <property type="project" value="InterPro"/>
</dbReference>
<dbReference type="Proteomes" id="UP000836597">
    <property type="component" value="Chromosome"/>
</dbReference>
<feature type="domain" description="Transglycosylase SLT" evidence="3">
    <location>
        <begin position="49"/>
        <end position="158"/>
    </location>
</feature>
<dbReference type="Pfam" id="PF01464">
    <property type="entry name" value="SLT"/>
    <property type="match status" value="1"/>
</dbReference>
<comment type="similarity">
    <text evidence="1">Belongs to the transglycosylase Slt family.</text>
</comment>
<keyword evidence="4" id="KW-0326">Glycosidase</keyword>